<dbReference type="EMBL" id="JANJYI010000004">
    <property type="protein sequence ID" value="KAK2653985.1"/>
    <property type="molecule type" value="Genomic_DNA"/>
</dbReference>
<name>A0AAD9X6X1_9ROSI</name>
<protein>
    <recommendedName>
        <fullName evidence="6">Pentatricopeptide repeat-containing protein</fullName>
    </recommendedName>
</protein>
<dbReference type="PANTHER" id="PTHR47936:SF5">
    <property type="entry name" value="PENTACOTRIPEPTIDE-REPEAT REGION OF PRORP DOMAIN-CONTAINING PROTEIN"/>
    <property type="match status" value="1"/>
</dbReference>
<keyword evidence="5" id="KW-1185">Reference proteome</keyword>
<proteinExistence type="inferred from homology"/>
<dbReference type="NCBIfam" id="TIGR00756">
    <property type="entry name" value="PPR"/>
    <property type="match status" value="1"/>
</dbReference>
<evidence type="ECO:0000256" key="1">
    <source>
        <dbReference type="ARBA" id="ARBA00007626"/>
    </source>
</evidence>
<gene>
    <name evidence="4" type="ORF">Ddye_013841</name>
</gene>
<feature type="repeat" description="PPR" evidence="3">
    <location>
        <begin position="9"/>
        <end position="43"/>
    </location>
</feature>
<evidence type="ECO:0000313" key="4">
    <source>
        <dbReference type="EMBL" id="KAK2653985.1"/>
    </source>
</evidence>
<evidence type="ECO:0000256" key="2">
    <source>
        <dbReference type="ARBA" id="ARBA00022737"/>
    </source>
</evidence>
<dbReference type="Gene3D" id="1.25.40.10">
    <property type="entry name" value="Tetratricopeptide repeat domain"/>
    <property type="match status" value="1"/>
</dbReference>
<evidence type="ECO:0000256" key="3">
    <source>
        <dbReference type="PROSITE-ProRule" id="PRU00708"/>
    </source>
</evidence>
<keyword evidence="2" id="KW-0677">Repeat</keyword>
<dbReference type="InterPro" id="IPR011990">
    <property type="entry name" value="TPR-like_helical_dom_sf"/>
</dbReference>
<dbReference type="InterPro" id="IPR002885">
    <property type="entry name" value="PPR_rpt"/>
</dbReference>
<dbReference type="PROSITE" id="PS51375">
    <property type="entry name" value="PPR"/>
    <property type="match status" value="1"/>
</dbReference>
<dbReference type="Proteomes" id="UP001280121">
    <property type="component" value="Unassembled WGS sequence"/>
</dbReference>
<dbReference type="PANTHER" id="PTHR47936">
    <property type="entry name" value="PPR_LONG DOMAIN-CONTAINING PROTEIN"/>
    <property type="match status" value="1"/>
</dbReference>
<sequence length="143" mass="16486">MLSMNVVPDIRSYNAKLEGLAVKKKMNEDIELIEEMRSKTIQPDMFSINSVFKCFVNDGNLEELKQWYDDMEKSCCGVHRGTFGILVPFLCEKGDLEIALKLCKEIFSKRYLVNEELLQGLVDSLVRLSLFCSFLESRKLSVF</sequence>
<comment type="caution">
    <text evidence="4">The sequence shown here is derived from an EMBL/GenBank/DDBJ whole genome shotgun (WGS) entry which is preliminary data.</text>
</comment>
<evidence type="ECO:0000313" key="5">
    <source>
        <dbReference type="Proteomes" id="UP001280121"/>
    </source>
</evidence>
<dbReference type="Pfam" id="PF13041">
    <property type="entry name" value="PPR_2"/>
    <property type="match status" value="1"/>
</dbReference>
<evidence type="ECO:0008006" key="6">
    <source>
        <dbReference type="Google" id="ProtNLM"/>
    </source>
</evidence>
<dbReference type="GO" id="GO:0010019">
    <property type="term" value="P:chloroplast-nucleus signaling pathway"/>
    <property type="evidence" value="ECO:0007669"/>
    <property type="project" value="TreeGrafter"/>
</dbReference>
<organism evidence="4 5">
    <name type="scientific">Dipteronia dyeriana</name>
    <dbReference type="NCBI Taxonomy" id="168575"/>
    <lineage>
        <taxon>Eukaryota</taxon>
        <taxon>Viridiplantae</taxon>
        <taxon>Streptophyta</taxon>
        <taxon>Embryophyta</taxon>
        <taxon>Tracheophyta</taxon>
        <taxon>Spermatophyta</taxon>
        <taxon>Magnoliopsida</taxon>
        <taxon>eudicotyledons</taxon>
        <taxon>Gunneridae</taxon>
        <taxon>Pentapetalae</taxon>
        <taxon>rosids</taxon>
        <taxon>malvids</taxon>
        <taxon>Sapindales</taxon>
        <taxon>Sapindaceae</taxon>
        <taxon>Hippocastanoideae</taxon>
        <taxon>Acereae</taxon>
        <taxon>Dipteronia</taxon>
    </lineage>
</organism>
<dbReference type="GO" id="GO:0031930">
    <property type="term" value="P:mitochondria-nucleus signaling pathway"/>
    <property type="evidence" value="ECO:0007669"/>
    <property type="project" value="TreeGrafter"/>
</dbReference>
<dbReference type="GO" id="GO:0009507">
    <property type="term" value="C:chloroplast"/>
    <property type="evidence" value="ECO:0007669"/>
    <property type="project" value="TreeGrafter"/>
</dbReference>
<comment type="similarity">
    <text evidence="1">Belongs to the PPR family. P subfamily.</text>
</comment>
<dbReference type="AlphaFoldDB" id="A0AAD9X6X1"/>
<accession>A0AAD9X6X1</accession>
<reference evidence="4" key="1">
    <citation type="journal article" date="2023" name="Plant J.">
        <title>Genome sequences and population genomics provide insights into the demographic history, inbreeding, and mutation load of two 'living fossil' tree species of Dipteronia.</title>
        <authorList>
            <person name="Feng Y."/>
            <person name="Comes H.P."/>
            <person name="Chen J."/>
            <person name="Zhu S."/>
            <person name="Lu R."/>
            <person name="Zhang X."/>
            <person name="Li P."/>
            <person name="Qiu J."/>
            <person name="Olsen K.M."/>
            <person name="Qiu Y."/>
        </authorList>
    </citation>
    <scope>NUCLEOTIDE SEQUENCE</scope>
    <source>
        <strain evidence="4">KIB01</strain>
    </source>
</reference>